<organism evidence="11 12">
    <name type="scientific">Sphingomonas plantiphila</name>
    <dbReference type="NCBI Taxonomy" id="3163295"/>
    <lineage>
        <taxon>Bacteria</taxon>
        <taxon>Pseudomonadati</taxon>
        <taxon>Pseudomonadota</taxon>
        <taxon>Alphaproteobacteria</taxon>
        <taxon>Sphingomonadales</taxon>
        <taxon>Sphingomonadaceae</taxon>
        <taxon>Sphingomonas</taxon>
    </lineage>
</organism>
<evidence type="ECO:0000256" key="5">
    <source>
        <dbReference type="ARBA" id="ARBA00022705"/>
    </source>
</evidence>
<keyword evidence="2 11" id="KW-0489">Methyltransferase</keyword>
<dbReference type="EMBL" id="JBELQC010000001">
    <property type="protein sequence ID" value="MFL9840350.1"/>
    <property type="molecule type" value="Genomic_DNA"/>
</dbReference>
<accession>A0ABW8YM61</accession>
<keyword evidence="4" id="KW-0949">S-adenosyl-L-methionine</keyword>
<dbReference type="GO" id="GO:0032259">
    <property type="term" value="P:methylation"/>
    <property type="evidence" value="ECO:0007669"/>
    <property type="project" value="UniProtKB-KW"/>
</dbReference>
<feature type="domain" description="RAMA" evidence="10">
    <location>
        <begin position="279"/>
        <end position="379"/>
    </location>
</feature>
<dbReference type="InterPro" id="IPR040843">
    <property type="entry name" value="RAMA"/>
</dbReference>
<dbReference type="InterPro" id="IPR002941">
    <property type="entry name" value="DNA_methylase_N4/N6"/>
</dbReference>
<dbReference type="RefSeq" id="WP_408077290.1">
    <property type="nucleotide sequence ID" value="NZ_JBELQC010000001.1"/>
</dbReference>
<sequence length="382" mass="42386">MGVIEKVAKAPQAAPVDVRTRKWVDVLPLDSIIQQDCIEAMRALPAASVDMIFADPPYNLQLGGDLARPDGSHVDAVTDDWDKFDSLSAYDAFTRAWLAEARRVLKPNGTIWVIGSYHNIFKVGSAIQDLGFWILNDIIWRKANPMPNFKGTRFTNAHETLIWASMGEKAKYTFNYRSMKTLNDELQMRSDWEFPICGGQERLKKNGTKVHPTQKPEALLYRVMLACTKPGDIVLDPFFGTGTTGAVAKRLRRHWIGIEREGGYVEAAQERIAAALPLDESAVTTMQAPRQAPRVAFGTLVETGYLNPGAVLTDPKRRWRATVGVDGNLRSECGAAGSIHKLGATLQGAPSCNGWTFWHHETPEGLKPIDTLRQTYLLATQP</sequence>
<evidence type="ECO:0000256" key="2">
    <source>
        <dbReference type="ARBA" id="ARBA00022603"/>
    </source>
</evidence>
<evidence type="ECO:0000313" key="12">
    <source>
        <dbReference type="Proteomes" id="UP001629244"/>
    </source>
</evidence>
<dbReference type="PROSITE" id="PS00092">
    <property type="entry name" value="N6_MTASE"/>
    <property type="match status" value="1"/>
</dbReference>
<evidence type="ECO:0000313" key="11">
    <source>
        <dbReference type="EMBL" id="MFL9840350.1"/>
    </source>
</evidence>
<dbReference type="PANTHER" id="PTHR13370:SF3">
    <property type="entry name" value="TRNA (GUANINE(10)-N2)-METHYLTRANSFERASE HOMOLOG"/>
    <property type="match status" value="1"/>
</dbReference>
<proteinExistence type="inferred from homology"/>
<keyword evidence="5" id="KW-0235">DNA replication</keyword>
<keyword evidence="12" id="KW-1185">Reference proteome</keyword>
<feature type="domain" description="DNA methylase N-4/N-6" evidence="9">
    <location>
        <begin position="49"/>
        <end position="270"/>
    </location>
</feature>
<comment type="similarity">
    <text evidence="1 8">Belongs to the N(4)/N(6)-methyltransferase family.</text>
</comment>
<gene>
    <name evidence="11" type="ORF">ABS767_05190</name>
</gene>
<dbReference type="PANTHER" id="PTHR13370">
    <property type="entry name" value="RNA METHYLASE-RELATED"/>
    <property type="match status" value="1"/>
</dbReference>
<evidence type="ECO:0000256" key="3">
    <source>
        <dbReference type="ARBA" id="ARBA00022679"/>
    </source>
</evidence>
<comment type="caution">
    <text evidence="11">The sequence shown here is derived from an EMBL/GenBank/DDBJ whole genome shotgun (WGS) entry which is preliminary data.</text>
</comment>
<dbReference type="GO" id="GO:0008168">
    <property type="term" value="F:methyltransferase activity"/>
    <property type="evidence" value="ECO:0007669"/>
    <property type="project" value="UniProtKB-KW"/>
</dbReference>
<dbReference type="Pfam" id="PF01555">
    <property type="entry name" value="N6_N4_Mtase"/>
    <property type="match status" value="1"/>
</dbReference>
<name>A0ABW8YM61_9SPHN</name>
<dbReference type="InterPro" id="IPR002052">
    <property type="entry name" value="DNA_methylase_N6_adenine_CS"/>
</dbReference>
<reference evidence="11 12" key="1">
    <citation type="submission" date="2024-06" db="EMBL/GenBank/DDBJ databases">
        <authorList>
            <person name="Kaempfer P."/>
            <person name="Viver T."/>
        </authorList>
    </citation>
    <scope>NUCLEOTIDE SEQUENCE [LARGE SCALE GENOMIC DNA]</scope>
    <source>
        <strain evidence="11 12">ST-64</strain>
    </source>
</reference>
<evidence type="ECO:0000256" key="7">
    <source>
        <dbReference type="ARBA" id="ARBA00047942"/>
    </source>
</evidence>
<dbReference type="Pfam" id="PF18755">
    <property type="entry name" value="RAMA"/>
    <property type="match status" value="1"/>
</dbReference>
<protein>
    <recommendedName>
        <fullName evidence="8">Methyltransferase</fullName>
        <ecNumber evidence="8">2.1.1.-</ecNumber>
    </recommendedName>
</protein>
<evidence type="ECO:0000259" key="9">
    <source>
        <dbReference type="Pfam" id="PF01555"/>
    </source>
</evidence>
<evidence type="ECO:0000256" key="4">
    <source>
        <dbReference type="ARBA" id="ARBA00022691"/>
    </source>
</evidence>
<dbReference type="SUPFAM" id="SSF53335">
    <property type="entry name" value="S-adenosyl-L-methionine-dependent methyltransferases"/>
    <property type="match status" value="1"/>
</dbReference>
<dbReference type="InterPro" id="IPR001091">
    <property type="entry name" value="RM_Methyltransferase"/>
</dbReference>
<dbReference type="PRINTS" id="PR00508">
    <property type="entry name" value="S21N4MTFRASE"/>
</dbReference>
<keyword evidence="3 11" id="KW-0808">Transferase</keyword>
<dbReference type="Gene3D" id="3.40.50.150">
    <property type="entry name" value="Vaccinia Virus protein VP39"/>
    <property type="match status" value="1"/>
</dbReference>
<dbReference type="EC" id="2.1.1.-" evidence="8"/>
<evidence type="ECO:0000259" key="10">
    <source>
        <dbReference type="Pfam" id="PF18755"/>
    </source>
</evidence>
<evidence type="ECO:0000256" key="1">
    <source>
        <dbReference type="ARBA" id="ARBA00006594"/>
    </source>
</evidence>
<dbReference type="Proteomes" id="UP001629244">
    <property type="component" value="Unassembled WGS sequence"/>
</dbReference>
<evidence type="ECO:0000256" key="6">
    <source>
        <dbReference type="ARBA" id="ARBA00023125"/>
    </source>
</evidence>
<evidence type="ECO:0000256" key="8">
    <source>
        <dbReference type="RuleBase" id="RU362026"/>
    </source>
</evidence>
<comment type="catalytic activity">
    <reaction evidence="7">
        <text>a 2'-deoxyadenosine in DNA + S-adenosyl-L-methionine = an N(6)-methyl-2'-deoxyadenosine in DNA + S-adenosyl-L-homocysteine + H(+)</text>
        <dbReference type="Rhea" id="RHEA:15197"/>
        <dbReference type="Rhea" id="RHEA-COMP:12418"/>
        <dbReference type="Rhea" id="RHEA-COMP:12419"/>
        <dbReference type="ChEBI" id="CHEBI:15378"/>
        <dbReference type="ChEBI" id="CHEBI:57856"/>
        <dbReference type="ChEBI" id="CHEBI:59789"/>
        <dbReference type="ChEBI" id="CHEBI:90615"/>
        <dbReference type="ChEBI" id="CHEBI:90616"/>
        <dbReference type="EC" id="2.1.1.72"/>
    </reaction>
</comment>
<keyword evidence="6" id="KW-0238">DNA-binding</keyword>
<dbReference type="InterPro" id="IPR029063">
    <property type="entry name" value="SAM-dependent_MTases_sf"/>
</dbReference>